<comment type="caution">
    <text evidence="2">The sequence shown here is derived from an EMBL/GenBank/DDBJ whole genome shotgun (WGS) entry which is preliminary data.</text>
</comment>
<keyword evidence="3" id="KW-1185">Reference proteome</keyword>
<organism evidence="2 3">
    <name type="scientific">Microbacterium murale</name>
    <dbReference type="NCBI Taxonomy" id="1081040"/>
    <lineage>
        <taxon>Bacteria</taxon>
        <taxon>Bacillati</taxon>
        <taxon>Actinomycetota</taxon>
        <taxon>Actinomycetes</taxon>
        <taxon>Micrococcales</taxon>
        <taxon>Microbacteriaceae</taxon>
        <taxon>Microbacterium</taxon>
    </lineage>
</organism>
<name>A0ABU0PDF8_9MICO</name>
<evidence type="ECO:0000313" key="3">
    <source>
        <dbReference type="Proteomes" id="UP001239085"/>
    </source>
</evidence>
<gene>
    <name evidence="2" type="ORF">QFZ46_003122</name>
</gene>
<protein>
    <submittedName>
        <fullName evidence="2">Xanthine/uracil permease</fullName>
    </submittedName>
</protein>
<keyword evidence="1" id="KW-0472">Membrane</keyword>
<feature type="transmembrane region" description="Helical" evidence="1">
    <location>
        <begin position="20"/>
        <end position="39"/>
    </location>
</feature>
<evidence type="ECO:0000313" key="2">
    <source>
        <dbReference type="EMBL" id="MDQ0644962.1"/>
    </source>
</evidence>
<reference evidence="2 3" key="1">
    <citation type="submission" date="2023-07" db="EMBL/GenBank/DDBJ databases">
        <title>Comparative genomics of wheat-associated soil bacteria to identify genetic determinants of phenazine resistance.</title>
        <authorList>
            <person name="Mouncey N."/>
        </authorList>
    </citation>
    <scope>NUCLEOTIDE SEQUENCE [LARGE SCALE GENOMIC DNA]</scope>
    <source>
        <strain evidence="2 3">W2I7</strain>
    </source>
</reference>
<proteinExistence type="predicted"/>
<dbReference type="RefSeq" id="WP_307363142.1">
    <property type="nucleotide sequence ID" value="NZ_JAUSXK010000001.1"/>
</dbReference>
<accession>A0ABU0PDF8</accession>
<keyword evidence="1" id="KW-0812">Transmembrane</keyword>
<evidence type="ECO:0000256" key="1">
    <source>
        <dbReference type="SAM" id="Phobius"/>
    </source>
</evidence>
<dbReference type="Proteomes" id="UP001239085">
    <property type="component" value="Unassembled WGS sequence"/>
</dbReference>
<sequence length="60" mass="6192">MIPVGVPTFYDGFPEFLQPVLSSSIAAGGIAAFVLNLLLNELGLNKKKEPATTAATASAE</sequence>
<keyword evidence="1" id="KW-1133">Transmembrane helix</keyword>
<dbReference type="EMBL" id="JAUSXK010000001">
    <property type="protein sequence ID" value="MDQ0644962.1"/>
    <property type="molecule type" value="Genomic_DNA"/>
</dbReference>